<dbReference type="Gene3D" id="3.40.50.300">
    <property type="entry name" value="P-loop containing nucleotide triphosphate hydrolases"/>
    <property type="match status" value="4"/>
</dbReference>
<feature type="transmembrane region" description="Helical" evidence="9">
    <location>
        <begin position="1933"/>
        <end position="1954"/>
    </location>
</feature>
<feature type="transmembrane region" description="Helical" evidence="9">
    <location>
        <begin position="282"/>
        <end position="304"/>
    </location>
</feature>
<dbReference type="GO" id="GO:0005319">
    <property type="term" value="F:lipid transporter activity"/>
    <property type="evidence" value="ECO:0007669"/>
    <property type="project" value="TreeGrafter"/>
</dbReference>
<dbReference type="InterPro" id="IPR003439">
    <property type="entry name" value="ABC_transporter-like_ATP-bd"/>
</dbReference>
<dbReference type="InterPro" id="IPR026082">
    <property type="entry name" value="ABCA"/>
</dbReference>
<feature type="transmembrane region" description="Helical" evidence="9">
    <location>
        <begin position="233"/>
        <end position="250"/>
    </location>
</feature>
<dbReference type="PANTHER" id="PTHR19229:SF250">
    <property type="entry name" value="ABC TRANSPORTER DOMAIN-CONTAINING PROTEIN-RELATED"/>
    <property type="match status" value="1"/>
</dbReference>
<keyword evidence="6" id="KW-0067">ATP-binding</keyword>
<comment type="subcellular location">
    <subcellularLocation>
        <location evidence="1">Membrane</location>
        <topology evidence="1">Multi-pass membrane protein</topology>
    </subcellularLocation>
</comment>
<feature type="transmembrane region" description="Helical" evidence="9">
    <location>
        <begin position="371"/>
        <end position="393"/>
    </location>
</feature>
<feature type="transmembrane region" description="Helical" evidence="9">
    <location>
        <begin position="2696"/>
        <end position="2723"/>
    </location>
</feature>
<feature type="domain" description="ABC transporter" evidence="10">
    <location>
        <begin position="495"/>
        <end position="724"/>
    </location>
</feature>
<feature type="transmembrane region" description="Helical" evidence="9">
    <location>
        <begin position="2799"/>
        <end position="2816"/>
    </location>
</feature>
<comment type="caution">
    <text evidence="11">The sequence shown here is derived from an EMBL/GenBank/DDBJ whole genome shotgun (WGS) entry which is preliminary data.</text>
</comment>
<sequence>MVNNFDKYLLLMWKNGTLLKRRPIHTAFEILYPVLVCLILVGLRSVISPDKRPEIIYSPFNTSESGGSSNCNDYTLSPVAYSPVSPLTQKIVRNVCEKANFVGFNNATSMNNAIDNNQTFSLAIQFSDDLLGARSNDNLPSEVEITLRLPSVYGSDWLTNKLYPADDSMGARFMFEGYGGSPDYQKRGFLFLQQAITFALINNGEVKEPAVPIQMNRFPFPSWPFDPFYFDEVAPYLSIVVMISFMYNYINTIRAIATEKEKQLKESMKIMGLPGWLHWVGWFSRSFILLLLAIIFIVVILKVNPGTSAVFPHSDCSVLFFFFVLFASSTISFTFLISVFFSKANTAAVVGGLTFFLTYLPYSLQSDKASLSAILSSSLLANSGLSFGMSLILKFESFGEGVHWSNLWTKILTHNDLTLGAIFVMFIISIFLNLLVALYVEAIYPGDFGVPQPWYFPFLPSYWCSDFPHLADDVVPFDHDEEYFEPFTEGNPVGIKLVNLSKYFGANTAVKNFNLDMYQGHITALLGHNGAGKTTTISMIIGMFPPSRGTAVVNGYDVTRNTTKVRDSMGLCLQHNVLFDNLTVREHLYFFGKLKGLQGDQINEEIDKYIKLLEFEDKRNALSSTLSGGMKRKLSVGMALCGRSKVVMLDEPTAGMDPSARRAIWDILQKEKEGRTILLTTHFMDEADLLGDRIAIMTAGELQCCGSSFFLKRKYGTGYYLILDVTPECQPDRITALLKKYIPNVAVESYVGSELTYQLSERDSCVFEEMLEDLESNVSSLGIQTYGVSLTTLEEVFMKVGADESSKISNRNDNENDDRVDTVVNIEGDTSHVTVTLDLTAPNKLRLNYLTGALLIRNQCVAMFLKKFLYAIRSWYLFIIQTGLPVLLLIVTVLGNRGSDTKITFPALSITLDSYQNPITVISGRRNEYYAKYLQELNENQVDEARNITARILNLTSEHSSLVNKHYIVGASFEKNSTTAWFNGNPYHSPPLALSLVLNVYYKMHFGSERSISFVNHPLPFNLNSKMENLPSTVMGFLLGIELGYGLNFVASFFILFYIRERVSKFKHLQFVSGVNATIFWGISFLSDLITYAVIAGAIVITMAALQEEGYKTTGELGRLALVLTYFGFFVLPFLYLFSYLMVIPSTGFSRTMLLGSITGILGLTAIRILEIGSLNLLYIAKPLHWILLFIPFYSVTRGIYDLAQIHYYRQICSGSPEESCEAVPWCCELDDYYYSMKSPGIGRNILVSFSMSVVLFLLLVLNEYGLFGHVISMLVKYKKSTSSDVDLDDDVKEENSHIRNTEEEELKNEYALVLRDVTKYYNNFLAVDGLCLGVKLYECFGLLGVNGAGKTTTFKMMTGDERISYGEAWLNGLNIKRDQKKVQKLIGYCPQFDSLLDDLTARETLRIISLIRGVPPDKCKALGESLGHEFDFFKHIDKRVKQLSGGNKRKLSTALALIGDPPVIFLDEPTTGMDPATKRFLWNALAKLRNSGKCIILTSHSMEECEALCTRLAIMVNGKFQCLGSTQRLKNKFAQGYALTIKVRKVGDDLDENLVAIGEFIEETFPEAQLKERYQEQLSYQLKDNSMPWSKMFGILERNKSRFKIEDYALGQCSLEQDVTKYYKNFLAVNGLCLGVNPYECFGLLGMNGAGKTTKFKIMTGDEQISYGEECMEEVPRSVAQGEVSRAAVLSTNKQLDSVVEGKKELNIEGYTMLTNFAGFYNAASLNKAIDNNENFSLAIQFSDGLLGAQGNDNLPPEVEITLRLPPTYSSDWLTNKLHPDDESMGARFMFDDYGGSPDYQKRGFLFLQQAITFALINNGEVKEPTVPIQMNRYPFPRWPFDPFYFDEIAPYLSLVMMISFMYNYINTIRAIATEKEKQLKESMKIMGLPGWLHWVGWFSRSFILLLLPIIFIVVILKVNPGTLAVFSHSDFSVLFIFLVLFASSTITFTFLVSVFFSKANTAAVVGGLTFFLTYLPYSLQSEKASLTAILGSSLLANSGLSFGMSLILKFESYGEGVQWSNLWTKILTHNDLTLGAIFVMFISSIFLNLLVALYVEAIYPGDFGLPQPWYFPFLPSYWCSDFPHLAEGVAPFDHEEEYFEPFTEGNPVGIKLVNLSKYFGANRAVKNLNLDMYQGHITALLGHNGAGKTTTISMIIGMFPPSRGTAVVNGYDVRKNTTKVRDSMGLCLQHNVLFDNLTVREHLYFFGKLKGLQGDQINEEIDKYIKLLEFEDKRNAVSSTLSGGMKRKLSVGMALCERSKVVMLDEPTAGMDPSARRAIWNILQKEKEGRTILLTTHFMDEADLLGDRIAIMTAGELQCCGSSFFLKRKYGTGYYLILDVTPECQPDRITALLKKYIPHIAVKSYVGSELTYQLSERDSYVFEKMLEDLESNVSNLNVQSYGVSLTTLEEVFMKVGADESRKISNRNDNENDDRVDTVVNIEGDTSHVTVTLDLTAPNKLRLNYLTGALLTRNQCVAMFLKKFLYAFRSWYLILIQTGPLMILLIATVLGNRGFDTKITFPALNITLDSYQNPITVISGRRNEYYAKYLQELNEYQVDEASNITAKILNLTSEHSSLVNKHYIVGASFEKNSTTAWFNGNPYHSPPLALSLVLNVYYKMHFGSERSISFINRPLPFNFNSEVENLPSTMMGFPLGIELGYGMTFVASFFILFYIRERVSKFKHLQFVSGVNAMIFWGISFLSDLITYAVIAAAILITMAALQEDSYKTPGELGRLALVLTYFGFFVLPFLYLFSYLMVIPSTGFSRTMLLGSVTGMLGLTAIRILEISKLLYIARPLHWILLFMPFYSVISGIYDLTLVHYYRQICLDQGSPEEACEIFSRCCGNI</sequence>
<dbReference type="InterPro" id="IPR056264">
    <property type="entry name" value="R2_ABCA1-4-like"/>
</dbReference>
<dbReference type="GO" id="GO:0140359">
    <property type="term" value="F:ABC-type transporter activity"/>
    <property type="evidence" value="ECO:0007669"/>
    <property type="project" value="InterPro"/>
</dbReference>
<dbReference type="SUPFAM" id="SSF52540">
    <property type="entry name" value="P-loop containing nucleoside triphosphate hydrolases"/>
    <property type="match status" value="4"/>
</dbReference>
<keyword evidence="12" id="KW-1185">Reference proteome</keyword>
<dbReference type="GO" id="GO:0016020">
    <property type="term" value="C:membrane"/>
    <property type="evidence" value="ECO:0007669"/>
    <property type="project" value="UniProtKB-SubCell"/>
</dbReference>
<evidence type="ECO:0000313" key="12">
    <source>
        <dbReference type="Proteomes" id="UP000719412"/>
    </source>
</evidence>
<feature type="transmembrane region" description="Helical" evidence="9">
    <location>
        <begin position="1034"/>
        <end position="1059"/>
    </location>
</feature>
<evidence type="ECO:0000256" key="7">
    <source>
        <dbReference type="ARBA" id="ARBA00022989"/>
    </source>
</evidence>
<dbReference type="Pfam" id="PF00005">
    <property type="entry name" value="ABC_tran"/>
    <property type="match status" value="3"/>
</dbReference>
<keyword evidence="8 9" id="KW-0472">Membrane</keyword>
<dbReference type="Proteomes" id="UP000719412">
    <property type="component" value="Unassembled WGS sequence"/>
</dbReference>
<name>A0A8J6HJK8_TENMO</name>
<dbReference type="FunFam" id="3.40.50.300:FF:000327">
    <property type="entry name" value="ATP-binding cassette sub-family A member 3"/>
    <property type="match status" value="1"/>
</dbReference>
<reference evidence="11" key="2">
    <citation type="submission" date="2021-08" db="EMBL/GenBank/DDBJ databases">
        <authorList>
            <person name="Eriksson T."/>
        </authorList>
    </citation>
    <scope>NUCLEOTIDE SEQUENCE</scope>
    <source>
        <strain evidence="11">Stoneville</strain>
        <tissue evidence="11">Whole head</tissue>
    </source>
</reference>
<feature type="transmembrane region" description="Helical" evidence="9">
    <location>
        <begin position="875"/>
        <end position="895"/>
    </location>
</feature>
<protein>
    <recommendedName>
        <fullName evidence="10">ABC transporter domain-containing protein</fullName>
    </recommendedName>
</protein>
<dbReference type="GO" id="GO:0016887">
    <property type="term" value="F:ATP hydrolysis activity"/>
    <property type="evidence" value="ECO:0007669"/>
    <property type="project" value="InterPro"/>
</dbReference>
<dbReference type="InterPro" id="IPR017871">
    <property type="entry name" value="ABC_transporter-like_CS"/>
</dbReference>
<evidence type="ECO:0000256" key="8">
    <source>
        <dbReference type="ARBA" id="ARBA00023136"/>
    </source>
</evidence>
<feature type="domain" description="ABC transporter" evidence="10">
    <location>
        <begin position="2112"/>
        <end position="2341"/>
    </location>
</feature>
<keyword evidence="5" id="KW-0547">Nucleotide-binding</keyword>
<feature type="transmembrane region" description="Helical" evidence="9">
    <location>
        <begin position="2656"/>
        <end position="2676"/>
    </location>
</feature>
<keyword evidence="7 9" id="KW-1133">Transmembrane helix</keyword>
<evidence type="ECO:0000256" key="1">
    <source>
        <dbReference type="ARBA" id="ARBA00004141"/>
    </source>
</evidence>
<feature type="transmembrane region" description="Helical" evidence="9">
    <location>
        <begin position="1961"/>
        <end position="1979"/>
    </location>
</feature>
<reference evidence="11" key="1">
    <citation type="journal article" date="2020" name="J Insects Food Feed">
        <title>The yellow mealworm (Tenebrio molitor) genome: a resource for the emerging insects as food and feed industry.</title>
        <authorList>
            <person name="Eriksson T."/>
            <person name="Andere A."/>
            <person name="Kelstrup H."/>
            <person name="Emery V."/>
            <person name="Picard C."/>
        </authorList>
    </citation>
    <scope>NUCLEOTIDE SEQUENCE</scope>
    <source>
        <strain evidence="11">Stoneville</strain>
        <tissue evidence="11">Whole head</tissue>
    </source>
</reference>
<dbReference type="GO" id="GO:0005524">
    <property type="term" value="F:ATP binding"/>
    <property type="evidence" value="ECO:0007669"/>
    <property type="project" value="UniProtKB-KW"/>
</dbReference>
<evidence type="ECO:0000256" key="3">
    <source>
        <dbReference type="ARBA" id="ARBA00022692"/>
    </source>
</evidence>
<organism evidence="11 12">
    <name type="scientific">Tenebrio molitor</name>
    <name type="common">Yellow mealworm beetle</name>
    <dbReference type="NCBI Taxonomy" id="7067"/>
    <lineage>
        <taxon>Eukaryota</taxon>
        <taxon>Metazoa</taxon>
        <taxon>Ecdysozoa</taxon>
        <taxon>Arthropoda</taxon>
        <taxon>Hexapoda</taxon>
        <taxon>Insecta</taxon>
        <taxon>Pterygota</taxon>
        <taxon>Neoptera</taxon>
        <taxon>Endopterygota</taxon>
        <taxon>Coleoptera</taxon>
        <taxon>Polyphaga</taxon>
        <taxon>Cucujiformia</taxon>
        <taxon>Tenebrionidae</taxon>
        <taxon>Tenebrio</taxon>
    </lineage>
</organism>
<feature type="transmembrane region" description="Helical" evidence="9">
    <location>
        <begin position="2034"/>
        <end position="2057"/>
    </location>
</feature>
<evidence type="ECO:0000256" key="4">
    <source>
        <dbReference type="ARBA" id="ARBA00022737"/>
    </source>
</evidence>
<dbReference type="PROSITE" id="PS50893">
    <property type="entry name" value="ABC_TRANSPORTER_2"/>
    <property type="match status" value="3"/>
</dbReference>
<evidence type="ECO:0000259" key="10">
    <source>
        <dbReference type="PROSITE" id="PS50893"/>
    </source>
</evidence>
<dbReference type="Pfam" id="PF12698">
    <property type="entry name" value="ABC2_membrane_3"/>
    <property type="match status" value="4"/>
</dbReference>
<feature type="transmembrane region" description="Helical" evidence="9">
    <location>
        <begin position="347"/>
        <end position="364"/>
    </location>
</feature>
<feature type="transmembrane region" description="Helical" evidence="9">
    <location>
        <begin position="1246"/>
        <end position="1268"/>
    </location>
</feature>
<feature type="transmembrane region" description="Helical" evidence="9">
    <location>
        <begin position="2492"/>
        <end position="2511"/>
    </location>
</feature>
<evidence type="ECO:0000256" key="5">
    <source>
        <dbReference type="ARBA" id="ARBA00022741"/>
    </source>
</evidence>
<dbReference type="InterPro" id="IPR027417">
    <property type="entry name" value="P-loop_NTPase"/>
</dbReference>
<feature type="transmembrane region" description="Helical" evidence="9">
    <location>
        <begin position="2766"/>
        <end position="2787"/>
    </location>
</feature>
<dbReference type="EMBL" id="JABDTM020023927">
    <property type="protein sequence ID" value="KAH0814788.1"/>
    <property type="molecule type" value="Genomic_DNA"/>
</dbReference>
<feature type="transmembrane region" description="Helical" evidence="9">
    <location>
        <begin position="1079"/>
        <end position="1105"/>
    </location>
</feature>
<evidence type="ECO:0000313" key="11">
    <source>
        <dbReference type="EMBL" id="KAH0814788.1"/>
    </source>
</evidence>
<dbReference type="SMART" id="SM00382">
    <property type="entry name" value="AAA"/>
    <property type="match status" value="3"/>
</dbReference>
<feature type="transmembrane region" description="Helical" evidence="9">
    <location>
        <begin position="2735"/>
        <end position="2760"/>
    </location>
</feature>
<proteinExistence type="predicted"/>
<gene>
    <name evidence="11" type="ORF">GEV33_008003</name>
</gene>
<feature type="transmembrane region" description="Helical" evidence="9">
    <location>
        <begin position="1893"/>
        <end position="1918"/>
    </location>
</feature>
<dbReference type="PROSITE" id="PS00211">
    <property type="entry name" value="ABC_TRANSPORTER_1"/>
    <property type="match status" value="2"/>
</dbReference>
<feature type="transmembrane region" description="Helical" evidence="9">
    <location>
        <begin position="417"/>
        <end position="440"/>
    </location>
</feature>
<dbReference type="FunFam" id="3.40.50.300:FF:000298">
    <property type="entry name" value="ATP-binding cassette sub-family A member 12"/>
    <property type="match status" value="2"/>
</dbReference>
<evidence type="ECO:0000256" key="9">
    <source>
        <dbReference type="SAM" id="Phobius"/>
    </source>
</evidence>
<keyword evidence="3 9" id="KW-0812">Transmembrane</keyword>
<feature type="transmembrane region" description="Helical" evidence="9">
    <location>
        <begin position="1853"/>
        <end position="1873"/>
    </location>
</feature>
<dbReference type="InterPro" id="IPR013525">
    <property type="entry name" value="ABC2_TM"/>
</dbReference>
<keyword evidence="4" id="KW-0677">Repeat</keyword>
<feature type="transmembrane region" description="Helical" evidence="9">
    <location>
        <begin position="316"/>
        <end position="341"/>
    </location>
</feature>
<dbReference type="InterPro" id="IPR003593">
    <property type="entry name" value="AAA+_ATPase"/>
</dbReference>
<feature type="transmembrane region" description="Helical" evidence="9">
    <location>
        <begin position="1117"/>
        <end position="1141"/>
    </location>
</feature>
<accession>A0A8J6HJK8</accession>
<feature type="transmembrane region" description="Helical" evidence="9">
    <location>
        <begin position="1991"/>
        <end position="2013"/>
    </location>
</feature>
<keyword evidence="2" id="KW-0813">Transport</keyword>
<dbReference type="Pfam" id="PF23321">
    <property type="entry name" value="R1_ABCA1"/>
    <property type="match status" value="1"/>
</dbReference>
<evidence type="ECO:0000256" key="6">
    <source>
        <dbReference type="ARBA" id="ARBA00022840"/>
    </source>
</evidence>
<dbReference type="CDD" id="cd03263">
    <property type="entry name" value="ABC_subfamily_A"/>
    <property type="match status" value="3"/>
</dbReference>
<dbReference type="PANTHER" id="PTHR19229">
    <property type="entry name" value="ATP-BINDING CASSETTE TRANSPORTER SUBFAMILY A ABCA"/>
    <property type="match status" value="1"/>
</dbReference>
<feature type="domain" description="ABC transporter" evidence="10">
    <location>
        <begin position="1313"/>
        <end position="1543"/>
    </location>
</feature>
<feature type="transmembrane region" description="Helical" evidence="9">
    <location>
        <begin position="1153"/>
        <end position="1172"/>
    </location>
</feature>
<evidence type="ECO:0000256" key="2">
    <source>
        <dbReference type="ARBA" id="ARBA00022448"/>
    </source>
</evidence>